<feature type="chain" id="PRO_5038886819" description="NigD-like OB domain-containing protein" evidence="1">
    <location>
        <begin position="25"/>
        <end position="262"/>
    </location>
</feature>
<protein>
    <recommendedName>
        <fullName evidence="2">NigD-like OB domain-containing protein</fullName>
    </recommendedName>
</protein>
<gene>
    <name evidence="3" type="ORF">H9848_05475</name>
</gene>
<organism evidence="3 4">
    <name type="scientific">Candidatus Parabacteroides intestinigallinarum</name>
    <dbReference type="NCBI Taxonomy" id="2838722"/>
    <lineage>
        <taxon>Bacteria</taxon>
        <taxon>Pseudomonadati</taxon>
        <taxon>Bacteroidota</taxon>
        <taxon>Bacteroidia</taxon>
        <taxon>Bacteroidales</taxon>
        <taxon>Tannerellaceae</taxon>
        <taxon>Parabacteroides</taxon>
    </lineage>
</organism>
<evidence type="ECO:0000259" key="2">
    <source>
        <dbReference type="Pfam" id="PF22221"/>
    </source>
</evidence>
<evidence type="ECO:0000313" key="3">
    <source>
        <dbReference type="EMBL" id="HIX86039.1"/>
    </source>
</evidence>
<proteinExistence type="predicted"/>
<evidence type="ECO:0000313" key="4">
    <source>
        <dbReference type="Proteomes" id="UP000823847"/>
    </source>
</evidence>
<accession>A0A9D1XRA3</accession>
<comment type="caution">
    <text evidence="3">The sequence shown here is derived from an EMBL/GenBank/DDBJ whole genome shotgun (WGS) entry which is preliminary data.</text>
</comment>
<keyword evidence="1" id="KW-0732">Signal</keyword>
<reference evidence="3" key="1">
    <citation type="journal article" date="2021" name="PeerJ">
        <title>Extensive microbial diversity within the chicken gut microbiome revealed by metagenomics and culture.</title>
        <authorList>
            <person name="Gilroy R."/>
            <person name="Ravi A."/>
            <person name="Getino M."/>
            <person name="Pursley I."/>
            <person name="Horton D.L."/>
            <person name="Alikhan N.F."/>
            <person name="Baker D."/>
            <person name="Gharbi K."/>
            <person name="Hall N."/>
            <person name="Watson M."/>
            <person name="Adriaenssens E.M."/>
            <person name="Foster-Nyarko E."/>
            <person name="Jarju S."/>
            <person name="Secka A."/>
            <person name="Antonio M."/>
            <person name="Oren A."/>
            <person name="Chaudhuri R.R."/>
            <person name="La Ragione R."/>
            <person name="Hildebrand F."/>
            <person name="Pallen M.J."/>
        </authorList>
    </citation>
    <scope>NUCLEOTIDE SEQUENCE</scope>
    <source>
        <strain evidence="3">ChiHecec2B26-12326</strain>
    </source>
</reference>
<sequence>MRRAFVLCLIAMMAIMGLSTSCLKEFDSVYSPGLTAAVCRELEVDSTLFEGDSVVMMATTRFGWVYEEGLSAYSNGKCLLLDFTYDPNLPENEGAEGKGYYTVTIRNEVSVPQSSARTPLTATDRLLTNEQPVAYAVSPVDTALFMRLDDFLFIPSVCLTTSGQTLNWELTYDPDQQATVEDRRTIYALYLRATATTGRAEDATETLVSEINAFDLSGFIDDIQARGGREADTYIQIHYINQINPMDSAQFAWGVTDPLSIN</sequence>
<dbReference type="PROSITE" id="PS51257">
    <property type="entry name" value="PROKAR_LIPOPROTEIN"/>
    <property type="match status" value="1"/>
</dbReference>
<dbReference type="InterPro" id="IPR053994">
    <property type="entry name" value="NigD-like_OB"/>
</dbReference>
<dbReference type="Proteomes" id="UP000823847">
    <property type="component" value="Unassembled WGS sequence"/>
</dbReference>
<dbReference type="EMBL" id="DXEN01000037">
    <property type="protein sequence ID" value="HIX86039.1"/>
    <property type="molecule type" value="Genomic_DNA"/>
</dbReference>
<evidence type="ECO:0000256" key="1">
    <source>
        <dbReference type="SAM" id="SignalP"/>
    </source>
</evidence>
<feature type="signal peptide" evidence="1">
    <location>
        <begin position="1"/>
        <end position="24"/>
    </location>
</feature>
<dbReference type="AlphaFoldDB" id="A0A9D1XRA3"/>
<dbReference type="Pfam" id="PF22221">
    <property type="entry name" value="NigD_N-like"/>
    <property type="match status" value="1"/>
</dbReference>
<feature type="domain" description="NigD-like OB" evidence="2">
    <location>
        <begin position="55"/>
        <end position="108"/>
    </location>
</feature>
<reference evidence="3" key="2">
    <citation type="submission" date="2021-04" db="EMBL/GenBank/DDBJ databases">
        <authorList>
            <person name="Gilroy R."/>
        </authorList>
    </citation>
    <scope>NUCLEOTIDE SEQUENCE</scope>
    <source>
        <strain evidence="3">ChiHecec2B26-12326</strain>
    </source>
</reference>
<name>A0A9D1XRA3_9BACT</name>